<name>A0A0C3LWW2_9AGAM</name>
<feature type="compositionally biased region" description="Low complexity" evidence="1">
    <location>
        <begin position="492"/>
        <end position="503"/>
    </location>
</feature>
<feature type="compositionally biased region" description="Polar residues" evidence="1">
    <location>
        <begin position="670"/>
        <end position="689"/>
    </location>
</feature>
<dbReference type="STRING" id="1051891.A0A0C3LWW2"/>
<dbReference type="PROSITE" id="PS50172">
    <property type="entry name" value="BRCT"/>
    <property type="match status" value="1"/>
</dbReference>
<evidence type="ECO:0000256" key="1">
    <source>
        <dbReference type="SAM" id="MobiDB-lite"/>
    </source>
</evidence>
<feature type="compositionally biased region" description="Polar residues" evidence="1">
    <location>
        <begin position="648"/>
        <end position="658"/>
    </location>
</feature>
<feature type="compositionally biased region" description="Basic and acidic residues" evidence="1">
    <location>
        <begin position="707"/>
        <end position="716"/>
    </location>
</feature>
<dbReference type="Proteomes" id="UP000054248">
    <property type="component" value="Unassembled WGS sequence"/>
</dbReference>
<feature type="compositionally biased region" description="Low complexity" evidence="1">
    <location>
        <begin position="458"/>
        <end position="469"/>
    </location>
</feature>
<dbReference type="HOGENOM" id="CLU_354579_0_0_1"/>
<dbReference type="InterPro" id="IPR001357">
    <property type="entry name" value="BRCT_dom"/>
</dbReference>
<dbReference type="OrthoDB" id="435460at2759"/>
<feature type="compositionally biased region" description="Polar residues" evidence="1">
    <location>
        <begin position="318"/>
        <end position="327"/>
    </location>
</feature>
<feature type="compositionally biased region" description="Polar residues" evidence="1">
    <location>
        <begin position="565"/>
        <end position="578"/>
    </location>
</feature>
<feature type="region of interest" description="Disordered" evidence="1">
    <location>
        <begin position="1"/>
        <end position="28"/>
    </location>
</feature>
<dbReference type="AlphaFoldDB" id="A0A0C3LWW2"/>
<organism evidence="3 4">
    <name type="scientific">Tulasnella calospora MUT 4182</name>
    <dbReference type="NCBI Taxonomy" id="1051891"/>
    <lineage>
        <taxon>Eukaryota</taxon>
        <taxon>Fungi</taxon>
        <taxon>Dikarya</taxon>
        <taxon>Basidiomycota</taxon>
        <taxon>Agaricomycotina</taxon>
        <taxon>Agaricomycetes</taxon>
        <taxon>Cantharellales</taxon>
        <taxon>Tulasnellaceae</taxon>
        <taxon>Tulasnella</taxon>
    </lineage>
</organism>
<dbReference type="EMBL" id="KN823034">
    <property type="protein sequence ID" value="KIO25837.1"/>
    <property type="molecule type" value="Genomic_DNA"/>
</dbReference>
<evidence type="ECO:0000313" key="4">
    <source>
        <dbReference type="Proteomes" id="UP000054248"/>
    </source>
</evidence>
<evidence type="ECO:0000259" key="2">
    <source>
        <dbReference type="PROSITE" id="PS50172"/>
    </source>
</evidence>
<accession>A0A0C3LWW2</accession>
<keyword evidence="4" id="KW-1185">Reference proteome</keyword>
<protein>
    <recommendedName>
        <fullName evidence="2">BRCT domain-containing protein</fullName>
    </recommendedName>
</protein>
<reference evidence="3 4" key="1">
    <citation type="submission" date="2014-04" db="EMBL/GenBank/DDBJ databases">
        <authorList>
            <consortium name="DOE Joint Genome Institute"/>
            <person name="Kuo A."/>
            <person name="Girlanda M."/>
            <person name="Perotto S."/>
            <person name="Kohler A."/>
            <person name="Nagy L.G."/>
            <person name="Floudas D."/>
            <person name="Copeland A."/>
            <person name="Barry K.W."/>
            <person name="Cichocki N."/>
            <person name="Veneault-Fourrey C."/>
            <person name="LaButti K."/>
            <person name="Lindquist E.A."/>
            <person name="Lipzen A."/>
            <person name="Lundell T."/>
            <person name="Morin E."/>
            <person name="Murat C."/>
            <person name="Sun H."/>
            <person name="Tunlid A."/>
            <person name="Henrissat B."/>
            <person name="Grigoriev I.V."/>
            <person name="Hibbett D.S."/>
            <person name="Martin F."/>
            <person name="Nordberg H.P."/>
            <person name="Cantor M.N."/>
            <person name="Hua S.X."/>
        </authorList>
    </citation>
    <scope>NUCLEOTIDE SEQUENCE [LARGE SCALE GENOMIC DNA]</scope>
    <source>
        <strain evidence="3 4">MUT 4182</strain>
    </source>
</reference>
<feature type="compositionally biased region" description="Polar residues" evidence="1">
    <location>
        <begin position="726"/>
        <end position="745"/>
    </location>
</feature>
<proteinExistence type="predicted"/>
<feature type="compositionally biased region" description="Acidic residues" evidence="1">
    <location>
        <begin position="383"/>
        <end position="392"/>
    </location>
</feature>
<sequence length="792" mass="87979">MARTPPQVPREIVPDSSAESSNSDIDELEDDGWVDDANLFRNANNSPYTFLFHSSLNGYIEEREEITELIQEHGGVVVDEEENADIILADDKSPSYQKLYQRITRTTAQKHVENLKWVETCTIIGKVQFTRNSRSRSGGRPAGKDRRAFTLSEKEHIVYYLAHRSPYIPSTQKWQFGSPERKRAYNDNVSRAGNRIWKELCQSDRPWAKNHTWVAFREQYVRNRAQYDFWIQRYVDENTWLLNEVAERLIEDFLDEPGVLEDELPQEEHARTVAYVPNRPPNAEDQWPPARAAGPIAGNQSNRSSSRRSNAPSRVSHANASTARPSVQQPRRQLERPPPPPARSRGGDESWLINSSDEEDTTAPRHPPLPPQSSASRVAREDNEAEEEEEPQEAANQEDIGALIHEETHHPDVSPYDRNQVQTSREVFRKQLMEIQAQNTVPVTSRSPRRRSDQRHQSPTSTSAGPSTPLANTQSGIAPDPELDQTGPPPAAGSSIPAGSTTTVWPLLEESTADPSEENIRDEMRVKAEQLSQSHESEPIERLDGDNDAPAPAIKNTGRPKRSKAISTPRAQQTGKQSRQSRKPKSFKIEGLSQSGKPGNLTRHEEITESALVYHLGRDGDSAMIRRSSKHGTPVRGAERTSLAHDGSPSSRRTSLSAVSFKPFKDHPAIQQTRTRSKRTVTPASTIGGSTVDGAPITSPSKRRRTGDKDDGREAEGVAPPINEAQRPSTGLQAPASSASRTRNSILEAFDVPIRPFNLGVGRKATSTDEAKGGATTQSGTRRLRSASASKR</sequence>
<feature type="compositionally biased region" description="Basic and acidic residues" evidence="1">
    <location>
        <begin position="535"/>
        <end position="545"/>
    </location>
</feature>
<gene>
    <name evidence="3" type="ORF">M407DRAFT_24794</name>
</gene>
<feature type="compositionally biased region" description="Basic residues" evidence="1">
    <location>
        <begin position="782"/>
        <end position="792"/>
    </location>
</feature>
<feature type="compositionally biased region" description="Low complexity" evidence="1">
    <location>
        <begin position="299"/>
        <end position="316"/>
    </location>
</feature>
<evidence type="ECO:0000313" key="3">
    <source>
        <dbReference type="EMBL" id="KIO25837.1"/>
    </source>
</evidence>
<feature type="region of interest" description="Disordered" evidence="1">
    <location>
        <begin position="623"/>
        <end position="792"/>
    </location>
</feature>
<feature type="region of interest" description="Disordered" evidence="1">
    <location>
        <begin position="270"/>
        <end position="606"/>
    </location>
</feature>
<dbReference type="Gene3D" id="1.10.10.60">
    <property type="entry name" value="Homeodomain-like"/>
    <property type="match status" value="1"/>
</dbReference>
<feature type="domain" description="BRCT" evidence="2">
    <location>
        <begin position="48"/>
        <end position="121"/>
    </location>
</feature>
<reference evidence="4" key="2">
    <citation type="submission" date="2015-01" db="EMBL/GenBank/DDBJ databases">
        <title>Evolutionary Origins and Diversification of the Mycorrhizal Mutualists.</title>
        <authorList>
            <consortium name="DOE Joint Genome Institute"/>
            <consortium name="Mycorrhizal Genomics Consortium"/>
            <person name="Kohler A."/>
            <person name="Kuo A."/>
            <person name="Nagy L.G."/>
            <person name="Floudas D."/>
            <person name="Copeland A."/>
            <person name="Barry K.W."/>
            <person name="Cichocki N."/>
            <person name="Veneault-Fourrey C."/>
            <person name="LaButti K."/>
            <person name="Lindquist E.A."/>
            <person name="Lipzen A."/>
            <person name="Lundell T."/>
            <person name="Morin E."/>
            <person name="Murat C."/>
            <person name="Riley R."/>
            <person name="Ohm R."/>
            <person name="Sun H."/>
            <person name="Tunlid A."/>
            <person name="Henrissat B."/>
            <person name="Grigoriev I.V."/>
            <person name="Hibbett D.S."/>
            <person name="Martin F."/>
        </authorList>
    </citation>
    <scope>NUCLEOTIDE SEQUENCE [LARGE SCALE GENOMIC DNA]</scope>
    <source>
        <strain evidence="4">MUT 4182</strain>
    </source>
</reference>
<feature type="compositionally biased region" description="Basic and acidic residues" evidence="1">
    <location>
        <begin position="518"/>
        <end position="528"/>
    </location>
</feature>